<keyword evidence="7" id="KW-0325">Glycoprotein</keyword>
<dbReference type="PROSITE" id="PS00616">
    <property type="entry name" value="HIS_ACID_PHOSPHAT_1"/>
    <property type="match status" value="1"/>
</dbReference>
<dbReference type="InterPro" id="IPR000560">
    <property type="entry name" value="His_Pase_clade-2"/>
</dbReference>
<gene>
    <name evidence="9" type="ORF">OCTVUL_1B026750</name>
</gene>
<evidence type="ECO:0000256" key="4">
    <source>
        <dbReference type="ARBA" id="ARBA00022729"/>
    </source>
</evidence>
<dbReference type="GO" id="GO:0003993">
    <property type="term" value="F:acid phosphatase activity"/>
    <property type="evidence" value="ECO:0007669"/>
    <property type="project" value="UniProtKB-EC"/>
</dbReference>
<evidence type="ECO:0000256" key="2">
    <source>
        <dbReference type="ARBA" id="ARBA00005375"/>
    </source>
</evidence>
<proteinExistence type="inferred from homology"/>
<feature type="transmembrane region" description="Helical" evidence="8">
    <location>
        <begin position="408"/>
        <end position="429"/>
    </location>
</feature>
<evidence type="ECO:0000256" key="3">
    <source>
        <dbReference type="ARBA" id="ARBA00012646"/>
    </source>
</evidence>
<comment type="catalytic activity">
    <reaction evidence="1">
        <text>a phosphate monoester + H2O = an alcohol + phosphate</text>
        <dbReference type="Rhea" id="RHEA:15017"/>
        <dbReference type="ChEBI" id="CHEBI:15377"/>
        <dbReference type="ChEBI" id="CHEBI:30879"/>
        <dbReference type="ChEBI" id="CHEBI:43474"/>
        <dbReference type="ChEBI" id="CHEBI:67140"/>
        <dbReference type="EC" id="3.1.3.2"/>
    </reaction>
</comment>
<dbReference type="SUPFAM" id="SSF53254">
    <property type="entry name" value="Phosphoglycerate mutase-like"/>
    <property type="match status" value="1"/>
</dbReference>
<sequence length="455" mass="53004">MIEEDIVTLTNSMDQRSYRPLKITTFEDFCCLAETMQLGIGYFLLLLPTVWAEDLATLRLVNLVYRHGDRSPIDSFPTDMHKEDSWPQGFGWLSNIGKLQQYHLGKFLRQRYNGFLNETYIHDEINVQSSAVQRCLMSAYSNLAGLYPPDGGQIWNSNISWQPIPVSMIPTEEDNTLQISKDCPRYDMLKEQELKTHAIKEEEKKNKPFYKFLSQVTGGPKENISYVWMLADTLICERHHNFSRPSWLNETVYSKLIALNTLSFTLLFGTPEMARLKGGPLLKTMLNNMQNKIHSKPDFKTKLFMYSAHDKTVAALSHALKIFNHVMPPYASTLILELHQNKQNKYFVRILYKNTTMDLHNYMQPPVPLKLKDCPVDCPFEAFVELTKDAIPTDWLKECQIPALFETWFWIMIISFCLLCLLLVTLFWFHMQRKHNQDKYASLLSEDSEMNYSSN</sequence>
<evidence type="ECO:0000256" key="1">
    <source>
        <dbReference type="ARBA" id="ARBA00000032"/>
    </source>
</evidence>
<evidence type="ECO:0000256" key="7">
    <source>
        <dbReference type="ARBA" id="ARBA00023180"/>
    </source>
</evidence>
<evidence type="ECO:0000256" key="8">
    <source>
        <dbReference type="SAM" id="Phobius"/>
    </source>
</evidence>
<evidence type="ECO:0000256" key="6">
    <source>
        <dbReference type="ARBA" id="ARBA00023157"/>
    </source>
</evidence>
<dbReference type="Pfam" id="PF00328">
    <property type="entry name" value="His_Phos_2"/>
    <property type="match status" value="1"/>
</dbReference>
<organism evidence="9 10">
    <name type="scientific">Octopus vulgaris</name>
    <name type="common">Common octopus</name>
    <dbReference type="NCBI Taxonomy" id="6645"/>
    <lineage>
        <taxon>Eukaryota</taxon>
        <taxon>Metazoa</taxon>
        <taxon>Spiralia</taxon>
        <taxon>Lophotrochozoa</taxon>
        <taxon>Mollusca</taxon>
        <taxon>Cephalopoda</taxon>
        <taxon>Coleoidea</taxon>
        <taxon>Octopodiformes</taxon>
        <taxon>Octopoda</taxon>
        <taxon>Incirrata</taxon>
        <taxon>Octopodidae</taxon>
        <taxon>Octopus</taxon>
    </lineage>
</organism>
<dbReference type="Proteomes" id="UP001162480">
    <property type="component" value="Chromosome 18"/>
</dbReference>
<accession>A0AA36FEV2</accession>
<name>A0AA36FEV2_OCTVU</name>
<dbReference type="InterPro" id="IPR029033">
    <property type="entry name" value="His_PPase_superfam"/>
</dbReference>
<keyword evidence="6" id="KW-1015">Disulfide bond</keyword>
<dbReference type="CDD" id="cd07061">
    <property type="entry name" value="HP_HAP_like"/>
    <property type="match status" value="1"/>
</dbReference>
<dbReference type="PANTHER" id="PTHR11567:SF211">
    <property type="entry name" value="PROSTATIC ACID PHOSPHATASE"/>
    <property type="match status" value="1"/>
</dbReference>
<keyword evidence="8" id="KW-1133">Transmembrane helix</keyword>
<dbReference type="PANTHER" id="PTHR11567">
    <property type="entry name" value="ACID PHOSPHATASE-RELATED"/>
    <property type="match status" value="1"/>
</dbReference>
<dbReference type="AlphaFoldDB" id="A0AA36FEV2"/>
<keyword evidence="10" id="KW-1185">Reference proteome</keyword>
<dbReference type="InterPro" id="IPR033379">
    <property type="entry name" value="Acid_Pase_AS"/>
</dbReference>
<keyword evidence="4" id="KW-0732">Signal</keyword>
<protein>
    <recommendedName>
        <fullName evidence="3">acid phosphatase</fullName>
        <ecNumber evidence="3">3.1.3.2</ecNumber>
    </recommendedName>
</protein>
<keyword evidence="5" id="KW-0378">Hydrolase</keyword>
<reference evidence="9" key="1">
    <citation type="submission" date="2023-08" db="EMBL/GenBank/DDBJ databases">
        <authorList>
            <person name="Alioto T."/>
            <person name="Alioto T."/>
            <person name="Gomez Garrido J."/>
        </authorList>
    </citation>
    <scope>NUCLEOTIDE SEQUENCE</scope>
</reference>
<dbReference type="EC" id="3.1.3.2" evidence="3"/>
<comment type="similarity">
    <text evidence="2">Belongs to the histidine acid phosphatase family.</text>
</comment>
<evidence type="ECO:0000313" key="10">
    <source>
        <dbReference type="Proteomes" id="UP001162480"/>
    </source>
</evidence>
<dbReference type="InterPro" id="IPR050645">
    <property type="entry name" value="Histidine_acid_phosphatase"/>
</dbReference>
<dbReference type="EMBL" id="OX597831">
    <property type="protein sequence ID" value="CAI9735815.1"/>
    <property type="molecule type" value="Genomic_DNA"/>
</dbReference>
<evidence type="ECO:0000313" key="9">
    <source>
        <dbReference type="EMBL" id="CAI9735815.1"/>
    </source>
</evidence>
<keyword evidence="8" id="KW-0812">Transmembrane</keyword>
<dbReference type="Gene3D" id="3.40.50.1240">
    <property type="entry name" value="Phosphoglycerate mutase-like"/>
    <property type="match status" value="1"/>
</dbReference>
<evidence type="ECO:0000256" key="5">
    <source>
        <dbReference type="ARBA" id="ARBA00022801"/>
    </source>
</evidence>
<keyword evidence="8" id="KW-0472">Membrane</keyword>